<dbReference type="eggNOG" id="ENOG502RP32">
    <property type="taxonomic scope" value="Eukaryota"/>
</dbReference>
<name>A0A0A1UNG2_9HYPO</name>
<dbReference type="EMBL" id="JELW01000045">
    <property type="protein sequence ID" value="EXU96778.1"/>
    <property type="molecule type" value="Genomic_DNA"/>
</dbReference>
<proteinExistence type="predicted"/>
<protein>
    <submittedName>
        <fullName evidence="1">Uncharacterized protein</fullName>
    </submittedName>
</protein>
<accession>A0A0A1UNG2</accession>
<dbReference type="Proteomes" id="UP000030151">
    <property type="component" value="Unassembled WGS sequence"/>
</dbReference>
<evidence type="ECO:0000313" key="2">
    <source>
        <dbReference type="Proteomes" id="UP000030151"/>
    </source>
</evidence>
<comment type="caution">
    <text evidence="1">The sequence shown here is derived from an EMBL/GenBank/DDBJ whole genome shotgun (WGS) entry which is preliminary data.</text>
</comment>
<organism evidence="1 2">
    <name type="scientific">Metarhizium robertsii</name>
    <dbReference type="NCBI Taxonomy" id="568076"/>
    <lineage>
        <taxon>Eukaryota</taxon>
        <taxon>Fungi</taxon>
        <taxon>Dikarya</taxon>
        <taxon>Ascomycota</taxon>
        <taxon>Pezizomycotina</taxon>
        <taxon>Sordariomycetes</taxon>
        <taxon>Hypocreomycetidae</taxon>
        <taxon>Hypocreales</taxon>
        <taxon>Clavicipitaceae</taxon>
        <taxon>Metarhizium</taxon>
    </lineage>
</organism>
<gene>
    <name evidence="1" type="ORF">X797_010174</name>
</gene>
<sequence>MPNGMQLHGRPRWHLARPSCVETTEPGDCDSSVLNGPRVTFFLRFDSPVRCEIYPYASTILSGSIPGIAQSHAVLTLCWSYILSVRLFEMQGRQVRYSKHRIVPKSRCYGPAIYLDGASPALIRWLCAVLCCETGWMADDRLFPPWAACLATNPELVTTSPAPTKDLAAPSSSEATRLLLELCQLFDLNTDPSGEKLTALPPCRAGFLAALMFPFYRFRTMTPRLPQPDMRPAGNNKNRKAHDRRTVLLYLRDIRYFMSLSIHPPSLGSILWSALWQPDIDCNLVSPWLAWFINVLDHIINGRKLEILVKVLALRRPRVGIWWLALFLLGDLEIIHWFRRYAETLMEKRASATLSAPDPVVSAWTGSKQSFLDYDKTKQYKGLDDLVSREDLLRCRLVFNSQDRYFASLSWRPFGHIAMRNVELELWPYLESDYAFVYDSFAWYQDGKLLHVSRGFRSETGRHVKCVPDDLERRRSETNCHAGCHHDIKLESSRISTLNMLSRAIYDATGGRHWANTALPATSRQHWWLRDWEGLDSWDISIKLNHEADNAAAARPPSRFLLDWIRRQTQDSQANV</sequence>
<dbReference type="OrthoDB" id="3549294at2759"/>
<reference evidence="1 2" key="1">
    <citation type="submission" date="2014-02" db="EMBL/GenBank/DDBJ databases">
        <title>The genome sequence of the entomopathogenic fungus Metarhizium robertsii ARSEF 2575.</title>
        <authorList>
            <person name="Giuliano Garisto Donzelli B."/>
            <person name="Roe B.A."/>
            <person name="Macmil S.L."/>
            <person name="Krasnoff S.B."/>
            <person name="Gibson D.M."/>
        </authorList>
    </citation>
    <scope>NUCLEOTIDE SEQUENCE [LARGE SCALE GENOMIC DNA]</scope>
    <source>
        <strain evidence="1 2">ARSEF 2575</strain>
    </source>
</reference>
<evidence type="ECO:0000313" key="1">
    <source>
        <dbReference type="EMBL" id="EXU96778.1"/>
    </source>
</evidence>
<dbReference type="AlphaFoldDB" id="A0A0A1UNG2"/>
<dbReference type="HOGENOM" id="CLU_402887_0_0_1"/>